<proteinExistence type="predicted"/>
<organism evidence="3">
    <name type="scientific">viral metagenome</name>
    <dbReference type="NCBI Taxonomy" id="1070528"/>
    <lineage>
        <taxon>unclassified sequences</taxon>
        <taxon>metagenomes</taxon>
        <taxon>organismal metagenomes</taxon>
    </lineage>
</organism>
<keyword evidence="2" id="KW-0472">Membrane</keyword>
<feature type="transmembrane region" description="Helical" evidence="2">
    <location>
        <begin position="160"/>
        <end position="181"/>
    </location>
</feature>
<keyword evidence="2" id="KW-0812">Transmembrane</keyword>
<evidence type="ECO:0000313" key="3">
    <source>
        <dbReference type="EMBL" id="QHS78936.1"/>
    </source>
</evidence>
<reference evidence="3" key="1">
    <citation type="journal article" date="2020" name="Nature">
        <title>Giant virus diversity and host interactions through global metagenomics.</title>
        <authorList>
            <person name="Schulz F."/>
            <person name="Roux S."/>
            <person name="Paez-Espino D."/>
            <person name="Jungbluth S."/>
            <person name="Walsh D.A."/>
            <person name="Denef V.J."/>
            <person name="McMahon K.D."/>
            <person name="Konstantinidis K.T."/>
            <person name="Eloe-Fadrosh E.A."/>
            <person name="Kyrpides N.C."/>
            <person name="Woyke T."/>
        </authorList>
    </citation>
    <scope>NUCLEOTIDE SEQUENCE</scope>
    <source>
        <strain evidence="3">GVMAG-S-1035118-87</strain>
    </source>
</reference>
<name>A0A6C0AH09_9ZZZZ</name>
<accession>A0A6C0AH09</accession>
<sequence length="255" mass="28547">MELQDTLDKIKQLQGTEKQLYKALTQNAENVALGKPAFSDTEIQDITAQINSLSASRVNLYNTLSETYKSQASNESNANEALEQQTKTLQLLEQELNKSKKKVAAMHDEKANQLKMIEITTYYSKQYDAHRRLMKMIAIVGLCILIATMLETIYEPLGVLSKPLVILIMVVGGFFICKRILQMLLRRRDNYDEFIWPMAPTNDTQLLTANSTGPLFDISGIEVPFVCAASSCCSEGTVWTDSSGCIVDTSVTTRR</sequence>
<dbReference type="EMBL" id="MN740625">
    <property type="protein sequence ID" value="QHS78936.1"/>
    <property type="molecule type" value="Genomic_DNA"/>
</dbReference>
<dbReference type="AlphaFoldDB" id="A0A6C0AH09"/>
<keyword evidence="2" id="KW-1133">Transmembrane helix</keyword>
<evidence type="ECO:0000256" key="1">
    <source>
        <dbReference type="SAM" id="Coils"/>
    </source>
</evidence>
<protein>
    <submittedName>
        <fullName evidence="3">Uncharacterized protein</fullName>
    </submittedName>
</protein>
<feature type="coiled-coil region" evidence="1">
    <location>
        <begin position="65"/>
        <end position="109"/>
    </location>
</feature>
<feature type="transmembrane region" description="Helical" evidence="2">
    <location>
        <begin position="133"/>
        <end position="154"/>
    </location>
</feature>
<keyword evidence="1" id="KW-0175">Coiled coil</keyword>
<evidence type="ECO:0000256" key="2">
    <source>
        <dbReference type="SAM" id="Phobius"/>
    </source>
</evidence>